<keyword evidence="4" id="KW-0472">Membrane</keyword>
<keyword evidence="7" id="KW-1185">Reference proteome</keyword>
<dbReference type="PANTHER" id="PTHR46847:SF1">
    <property type="entry name" value="D-ALLOSE-BINDING PERIPLASMIC PROTEIN-RELATED"/>
    <property type="match status" value="1"/>
</dbReference>
<comment type="subcellular location">
    <subcellularLocation>
        <location evidence="1">Cell envelope</location>
    </subcellularLocation>
</comment>
<evidence type="ECO:0000256" key="1">
    <source>
        <dbReference type="ARBA" id="ARBA00004196"/>
    </source>
</evidence>
<dbReference type="SUPFAM" id="SSF53822">
    <property type="entry name" value="Periplasmic binding protein-like I"/>
    <property type="match status" value="1"/>
</dbReference>
<gene>
    <name evidence="6" type="ORF">EDD59_10340</name>
</gene>
<dbReference type="PANTHER" id="PTHR46847">
    <property type="entry name" value="D-ALLOSE-BINDING PERIPLASMIC PROTEIN-RELATED"/>
    <property type="match status" value="1"/>
</dbReference>
<evidence type="ECO:0000313" key="6">
    <source>
        <dbReference type="EMBL" id="TCS81624.1"/>
    </source>
</evidence>
<dbReference type="CDD" id="cd20006">
    <property type="entry name" value="PBP1_ABC_sugar_binding-like"/>
    <property type="match status" value="1"/>
</dbReference>
<name>A0A4R3KE82_9FIRM</name>
<sequence length="332" mass="36346">MKKRMNKEIRTGVLISGIVAVVFLTALVLLNPQNQEKKVYKIILIPKIIDSTNGFWSSLTAGAELGAEEFNVDLEVMGANSEEDVKGQIRYIEESIRKKPDAIIVAPGSYSGTSDALQDVVDSGIKLILIDSIIDRDIAEATVATDNYLAGRELGEFTKSLLTKDAEIGIVAHVKGASTAIEREKGMREGLGQYEDQVVDIVFNGSSYDKAYALTEDMLKKHPKLKVIMGTNEYSAVGAARAIGDLGLAGKVKVVGFDNSIEEIQMLEAGVFQGIIIQKPFNMGYLGVQQTVNILEGQPVEKSLDSGCKMITRENMYEEENQRLLYPFTGQQ</sequence>
<dbReference type="Proteomes" id="UP000295726">
    <property type="component" value="Unassembled WGS sequence"/>
</dbReference>
<comment type="similarity">
    <text evidence="2">Belongs to the bacterial solute-binding protein 2 family.</text>
</comment>
<feature type="transmembrane region" description="Helical" evidence="4">
    <location>
        <begin position="12"/>
        <end position="30"/>
    </location>
</feature>
<dbReference type="EMBL" id="SLZZ01000003">
    <property type="protein sequence ID" value="TCS81624.1"/>
    <property type="molecule type" value="Genomic_DNA"/>
</dbReference>
<proteinExistence type="inferred from homology"/>
<comment type="caution">
    <text evidence="6">The sequence shown here is derived from an EMBL/GenBank/DDBJ whole genome shotgun (WGS) entry which is preliminary data.</text>
</comment>
<keyword evidence="3" id="KW-0732">Signal</keyword>
<reference evidence="6 7" key="1">
    <citation type="submission" date="2019-03" db="EMBL/GenBank/DDBJ databases">
        <title>Genomic Encyclopedia of Type Strains, Phase IV (KMG-IV): sequencing the most valuable type-strain genomes for metagenomic binning, comparative biology and taxonomic classification.</title>
        <authorList>
            <person name="Goeker M."/>
        </authorList>
    </citation>
    <scope>NUCLEOTIDE SEQUENCE [LARGE SCALE GENOMIC DNA]</scope>
    <source>
        <strain evidence="6 7">DSM 29489</strain>
    </source>
</reference>
<protein>
    <submittedName>
        <fullName evidence="6">Monosaccharide ABC transporter substrate-binding protein (CUT2 family)</fullName>
    </submittedName>
</protein>
<dbReference type="InterPro" id="IPR025997">
    <property type="entry name" value="SBP_2_dom"/>
</dbReference>
<dbReference type="Pfam" id="PF13407">
    <property type="entry name" value="Peripla_BP_4"/>
    <property type="match status" value="1"/>
</dbReference>
<dbReference type="GO" id="GO:0030313">
    <property type="term" value="C:cell envelope"/>
    <property type="evidence" value="ECO:0007669"/>
    <property type="project" value="UniProtKB-SubCell"/>
</dbReference>
<organism evidence="6 7">
    <name type="scientific">Muricomes intestini</name>
    <dbReference type="NCBI Taxonomy" id="1796634"/>
    <lineage>
        <taxon>Bacteria</taxon>
        <taxon>Bacillati</taxon>
        <taxon>Bacillota</taxon>
        <taxon>Clostridia</taxon>
        <taxon>Lachnospirales</taxon>
        <taxon>Lachnospiraceae</taxon>
        <taxon>Muricomes</taxon>
    </lineage>
</organism>
<keyword evidence="4" id="KW-1133">Transmembrane helix</keyword>
<evidence type="ECO:0000256" key="3">
    <source>
        <dbReference type="ARBA" id="ARBA00022729"/>
    </source>
</evidence>
<dbReference type="InterPro" id="IPR028082">
    <property type="entry name" value="Peripla_BP_I"/>
</dbReference>
<accession>A0A4R3KE82</accession>
<keyword evidence="4" id="KW-0812">Transmembrane</keyword>
<evidence type="ECO:0000256" key="4">
    <source>
        <dbReference type="SAM" id="Phobius"/>
    </source>
</evidence>
<feature type="domain" description="Periplasmic binding protein" evidence="5">
    <location>
        <begin position="50"/>
        <end position="298"/>
    </location>
</feature>
<dbReference type="Gene3D" id="3.40.50.2300">
    <property type="match status" value="2"/>
</dbReference>
<evidence type="ECO:0000313" key="7">
    <source>
        <dbReference type="Proteomes" id="UP000295726"/>
    </source>
</evidence>
<evidence type="ECO:0000256" key="2">
    <source>
        <dbReference type="ARBA" id="ARBA00007639"/>
    </source>
</evidence>
<dbReference type="AlphaFoldDB" id="A0A4R3KE82"/>
<dbReference type="GO" id="GO:0030246">
    <property type="term" value="F:carbohydrate binding"/>
    <property type="evidence" value="ECO:0007669"/>
    <property type="project" value="UniProtKB-ARBA"/>
</dbReference>
<evidence type="ECO:0000259" key="5">
    <source>
        <dbReference type="Pfam" id="PF13407"/>
    </source>
</evidence>